<feature type="region of interest" description="Disordered" evidence="1">
    <location>
        <begin position="236"/>
        <end position="255"/>
    </location>
</feature>
<gene>
    <name evidence="2" type="ORF">K450DRAFT_224524</name>
</gene>
<feature type="compositionally biased region" description="Basic and acidic residues" evidence="1">
    <location>
        <begin position="236"/>
        <end position="245"/>
    </location>
</feature>
<dbReference type="AlphaFoldDB" id="A0AAD5HG67"/>
<feature type="compositionally biased region" description="Basic residues" evidence="1">
    <location>
        <begin position="298"/>
        <end position="309"/>
    </location>
</feature>
<feature type="compositionally biased region" description="Acidic residues" evidence="1">
    <location>
        <begin position="142"/>
        <end position="165"/>
    </location>
</feature>
<name>A0AAD5HG67_UMBRA</name>
<evidence type="ECO:0000313" key="2">
    <source>
        <dbReference type="EMBL" id="KAI8583170.1"/>
    </source>
</evidence>
<dbReference type="RefSeq" id="XP_051448174.1">
    <property type="nucleotide sequence ID" value="XM_051586234.1"/>
</dbReference>
<dbReference type="Proteomes" id="UP001206595">
    <property type="component" value="Unassembled WGS sequence"/>
</dbReference>
<comment type="caution">
    <text evidence="2">The sequence shown here is derived from an EMBL/GenBank/DDBJ whole genome shotgun (WGS) entry which is preliminary data.</text>
</comment>
<dbReference type="EMBL" id="MU620897">
    <property type="protein sequence ID" value="KAI8583170.1"/>
    <property type="molecule type" value="Genomic_DNA"/>
</dbReference>
<feature type="compositionally biased region" description="Acidic residues" evidence="1">
    <location>
        <begin position="10"/>
        <end position="25"/>
    </location>
</feature>
<keyword evidence="3" id="KW-1185">Reference proteome</keyword>
<accession>A0AAD5HG67</accession>
<organism evidence="2 3">
    <name type="scientific">Umbelopsis ramanniana AG</name>
    <dbReference type="NCBI Taxonomy" id="1314678"/>
    <lineage>
        <taxon>Eukaryota</taxon>
        <taxon>Fungi</taxon>
        <taxon>Fungi incertae sedis</taxon>
        <taxon>Mucoromycota</taxon>
        <taxon>Mucoromycotina</taxon>
        <taxon>Umbelopsidomycetes</taxon>
        <taxon>Umbelopsidales</taxon>
        <taxon>Umbelopsidaceae</taxon>
        <taxon>Umbelopsis</taxon>
    </lineage>
</organism>
<feature type="compositionally biased region" description="Basic and acidic residues" evidence="1">
    <location>
        <begin position="122"/>
        <end position="141"/>
    </location>
</feature>
<feature type="compositionally biased region" description="Polar residues" evidence="1">
    <location>
        <begin position="39"/>
        <end position="50"/>
    </location>
</feature>
<sequence length="309" mass="35489">MSNAVHYDEENMNSDSSDEMDEDSDSIQVVTSRPLAVDYSSNDTHANGNRSSDRPRYHASTIFVSHSNGDGSGRRQIHRQRSSDSNEESTETGVEQGYFIELDDDEISDALLPDSDSELDGEDARELMEELAELHALHHDGDDDDDDDDTNEEEEVEDDEDYLPENEYHIDDDFDIIDDDDENDEDYYENDDDEEEDSSEVAYHAILRMVIQRQQQFIHRTHNPSQRQAALQKLREHDAKQRKNGGELLAKSGWFGEPDGVYGQHDVFGYRKNGRRHEISNIASNLREREMSGNYRGSRNKLGRVSLHK</sequence>
<protein>
    <submittedName>
        <fullName evidence="2">Uncharacterized protein</fullName>
    </submittedName>
</protein>
<evidence type="ECO:0000256" key="1">
    <source>
        <dbReference type="SAM" id="MobiDB-lite"/>
    </source>
</evidence>
<feature type="region of interest" description="Disordered" evidence="1">
    <location>
        <begin position="1"/>
        <end position="198"/>
    </location>
</feature>
<proteinExistence type="predicted"/>
<reference evidence="2" key="1">
    <citation type="submission" date="2021-06" db="EMBL/GenBank/DDBJ databases">
        <authorList>
            <consortium name="DOE Joint Genome Institute"/>
            <person name="Mondo S.J."/>
            <person name="Amses K.R."/>
            <person name="Simmons D.R."/>
            <person name="Longcore J.E."/>
            <person name="Seto K."/>
            <person name="Alves G.H."/>
            <person name="Bonds A.E."/>
            <person name="Quandt C.A."/>
            <person name="Davis W.J."/>
            <person name="Chang Y."/>
            <person name="Letcher P.M."/>
            <person name="Powell M.J."/>
            <person name="Kuo A."/>
            <person name="Labutti K."/>
            <person name="Pangilinan J."/>
            <person name="Andreopoulos W."/>
            <person name="Tritt A."/>
            <person name="Riley R."/>
            <person name="Hundley H."/>
            <person name="Johnson J."/>
            <person name="Lipzen A."/>
            <person name="Barry K."/>
            <person name="Berbee M.L."/>
            <person name="Buchler N.E."/>
            <person name="Grigoriev I.V."/>
            <person name="Spatafora J.W."/>
            <person name="Stajich J.E."/>
            <person name="James T.Y."/>
        </authorList>
    </citation>
    <scope>NUCLEOTIDE SEQUENCE</scope>
    <source>
        <strain evidence="2">AG</strain>
    </source>
</reference>
<evidence type="ECO:0000313" key="3">
    <source>
        <dbReference type="Proteomes" id="UP001206595"/>
    </source>
</evidence>
<feature type="region of interest" description="Disordered" evidence="1">
    <location>
        <begin position="290"/>
        <end position="309"/>
    </location>
</feature>
<feature type="compositionally biased region" description="Acidic residues" evidence="1">
    <location>
        <begin position="172"/>
        <end position="198"/>
    </location>
</feature>
<reference evidence="2" key="2">
    <citation type="journal article" date="2022" name="Proc. Natl. Acad. Sci. U.S.A.">
        <title>Diploid-dominant life cycles characterize the early evolution of Fungi.</title>
        <authorList>
            <person name="Amses K.R."/>
            <person name="Simmons D.R."/>
            <person name="Longcore J.E."/>
            <person name="Mondo S.J."/>
            <person name="Seto K."/>
            <person name="Jeronimo G.H."/>
            <person name="Bonds A.E."/>
            <person name="Quandt C.A."/>
            <person name="Davis W.J."/>
            <person name="Chang Y."/>
            <person name="Federici B.A."/>
            <person name="Kuo A."/>
            <person name="LaButti K."/>
            <person name="Pangilinan J."/>
            <person name="Andreopoulos W."/>
            <person name="Tritt A."/>
            <person name="Riley R."/>
            <person name="Hundley H."/>
            <person name="Johnson J."/>
            <person name="Lipzen A."/>
            <person name="Barry K."/>
            <person name="Lang B.F."/>
            <person name="Cuomo C.A."/>
            <person name="Buchler N.E."/>
            <person name="Grigoriev I.V."/>
            <person name="Spatafora J.W."/>
            <person name="Stajich J.E."/>
            <person name="James T.Y."/>
        </authorList>
    </citation>
    <scope>NUCLEOTIDE SEQUENCE</scope>
    <source>
        <strain evidence="2">AG</strain>
    </source>
</reference>
<dbReference type="GeneID" id="75911582"/>